<proteinExistence type="predicted"/>
<dbReference type="Proteomes" id="UP001215598">
    <property type="component" value="Unassembled WGS sequence"/>
</dbReference>
<gene>
    <name evidence="2" type="ORF">B0H16DRAFT_1687182</name>
</gene>
<evidence type="ECO:0000313" key="3">
    <source>
        <dbReference type="Proteomes" id="UP001215598"/>
    </source>
</evidence>
<comment type="caution">
    <text evidence="2">The sequence shown here is derived from an EMBL/GenBank/DDBJ whole genome shotgun (WGS) entry which is preliminary data.</text>
</comment>
<keyword evidence="3" id="KW-1185">Reference proteome</keyword>
<dbReference type="AlphaFoldDB" id="A0AAD7NMA8"/>
<reference evidence="2" key="1">
    <citation type="submission" date="2023-03" db="EMBL/GenBank/DDBJ databases">
        <title>Massive genome expansion in bonnet fungi (Mycena s.s.) driven by repeated elements and novel gene families across ecological guilds.</title>
        <authorList>
            <consortium name="Lawrence Berkeley National Laboratory"/>
            <person name="Harder C.B."/>
            <person name="Miyauchi S."/>
            <person name="Viragh M."/>
            <person name="Kuo A."/>
            <person name="Thoen E."/>
            <person name="Andreopoulos B."/>
            <person name="Lu D."/>
            <person name="Skrede I."/>
            <person name="Drula E."/>
            <person name="Henrissat B."/>
            <person name="Morin E."/>
            <person name="Kohler A."/>
            <person name="Barry K."/>
            <person name="LaButti K."/>
            <person name="Morin E."/>
            <person name="Salamov A."/>
            <person name="Lipzen A."/>
            <person name="Mereny Z."/>
            <person name="Hegedus B."/>
            <person name="Baldrian P."/>
            <person name="Stursova M."/>
            <person name="Weitz H."/>
            <person name="Taylor A."/>
            <person name="Grigoriev I.V."/>
            <person name="Nagy L.G."/>
            <person name="Martin F."/>
            <person name="Kauserud H."/>
        </authorList>
    </citation>
    <scope>NUCLEOTIDE SEQUENCE</scope>
    <source>
        <strain evidence="2">CBHHK182m</strain>
    </source>
</reference>
<dbReference type="PROSITE" id="PS50004">
    <property type="entry name" value="C2"/>
    <property type="match status" value="1"/>
</dbReference>
<dbReference type="Gene3D" id="2.60.40.150">
    <property type="entry name" value="C2 domain"/>
    <property type="match status" value="1"/>
</dbReference>
<dbReference type="Pfam" id="PF00168">
    <property type="entry name" value="C2"/>
    <property type="match status" value="1"/>
</dbReference>
<evidence type="ECO:0000259" key="1">
    <source>
        <dbReference type="PROSITE" id="PS50004"/>
    </source>
</evidence>
<sequence>MAQNYSLLIKGADSIAWDSGPLHLNPKAYVTVSLDNKFVCKTPVFKRSLQPKWDFNANLSCSLTSTITLRLYHDTIFPRRKDPVIGEYTILIEELLNQCSSGEVVQLKVKTDGSVSGRLSVLLEKAEVAAGVASARLQSGVATLGLPQPILDRVNGAMESVSAQTELATALGTCLDRLDVVVKMVDRFAEVHPYLSLAWNILSSVYQAVKQQRDMDDNVVELVKIMVELYSFKDHINFVVEKIQVLEDTLIKIAKHTLECANFLQEYKQHTFSARAIRTAFINTNQKRIEDMSKELIKLKELLAHALSVQALSLAVETQKLVVKSDRSEELKK</sequence>
<dbReference type="CDD" id="cd00030">
    <property type="entry name" value="C2"/>
    <property type="match status" value="1"/>
</dbReference>
<accession>A0AAD7NMA8</accession>
<protein>
    <recommendedName>
        <fullName evidence="1">C2 domain-containing protein</fullName>
    </recommendedName>
</protein>
<dbReference type="InterPro" id="IPR035892">
    <property type="entry name" value="C2_domain_sf"/>
</dbReference>
<dbReference type="InterPro" id="IPR000008">
    <property type="entry name" value="C2_dom"/>
</dbReference>
<organism evidence="2 3">
    <name type="scientific">Mycena metata</name>
    <dbReference type="NCBI Taxonomy" id="1033252"/>
    <lineage>
        <taxon>Eukaryota</taxon>
        <taxon>Fungi</taxon>
        <taxon>Dikarya</taxon>
        <taxon>Basidiomycota</taxon>
        <taxon>Agaricomycotina</taxon>
        <taxon>Agaricomycetes</taxon>
        <taxon>Agaricomycetidae</taxon>
        <taxon>Agaricales</taxon>
        <taxon>Marasmiineae</taxon>
        <taxon>Mycenaceae</taxon>
        <taxon>Mycena</taxon>
    </lineage>
</organism>
<dbReference type="SMART" id="SM00239">
    <property type="entry name" value="C2"/>
    <property type="match status" value="1"/>
</dbReference>
<dbReference type="SUPFAM" id="SSF49562">
    <property type="entry name" value="C2 domain (Calcium/lipid-binding domain, CaLB)"/>
    <property type="match status" value="1"/>
</dbReference>
<name>A0AAD7NMA8_9AGAR</name>
<feature type="non-terminal residue" evidence="2">
    <location>
        <position position="333"/>
    </location>
</feature>
<evidence type="ECO:0000313" key="2">
    <source>
        <dbReference type="EMBL" id="KAJ7766172.1"/>
    </source>
</evidence>
<dbReference type="EMBL" id="JARKIB010000024">
    <property type="protein sequence ID" value="KAJ7766172.1"/>
    <property type="molecule type" value="Genomic_DNA"/>
</dbReference>
<feature type="domain" description="C2" evidence="1">
    <location>
        <begin position="1"/>
        <end position="105"/>
    </location>
</feature>